<evidence type="ECO:0000259" key="1">
    <source>
        <dbReference type="Pfam" id="PF13022"/>
    </source>
</evidence>
<name>A0A6I3SPZ2_HELMO</name>
<dbReference type="SUPFAM" id="SSF46689">
    <property type="entry name" value="Homeodomain-like"/>
    <property type="match status" value="1"/>
</dbReference>
<dbReference type="Proteomes" id="UP000430670">
    <property type="component" value="Unassembled WGS sequence"/>
</dbReference>
<keyword evidence="3" id="KW-1185">Reference proteome</keyword>
<evidence type="ECO:0000313" key="3">
    <source>
        <dbReference type="Proteomes" id="UP000430670"/>
    </source>
</evidence>
<dbReference type="RefSeq" id="WP_155477877.1">
    <property type="nucleotide sequence ID" value="NZ_WNKU01000036.1"/>
</dbReference>
<dbReference type="InterPro" id="IPR024978">
    <property type="entry name" value="Homeodomain_phBC6A51-type"/>
</dbReference>
<dbReference type="EMBL" id="WNKU01000036">
    <property type="protein sequence ID" value="MTV50796.1"/>
    <property type="molecule type" value="Genomic_DNA"/>
</dbReference>
<accession>A0A6I3SPZ2</accession>
<dbReference type="Pfam" id="PF13022">
    <property type="entry name" value="HTH_Tnp_1_2"/>
    <property type="match status" value="1"/>
</dbReference>
<sequence length="137" mass="15693">MAKKSLKYALTEPQRRAAEILANNDVHKMTLLQIAHEVGVSERTVCRWKQEPDFIEYQNEVAELTMRNFLVEAYNGLKSIVRSGQSEKNKLKAIELVMKNQGRLTEVQKVEAKIEDSRSNEAIEAEIDSLKKMLADM</sequence>
<gene>
    <name evidence="2" type="ORF">GJ688_17840</name>
</gene>
<feature type="domain" description="Homeodomain phBC6A51-type" evidence="1">
    <location>
        <begin position="7"/>
        <end position="127"/>
    </location>
</feature>
<dbReference type="Gene3D" id="1.10.10.60">
    <property type="entry name" value="Homeodomain-like"/>
    <property type="match status" value="1"/>
</dbReference>
<protein>
    <recommendedName>
        <fullName evidence="1">Homeodomain phBC6A51-type domain-containing protein</fullName>
    </recommendedName>
</protein>
<dbReference type="InterPro" id="IPR009057">
    <property type="entry name" value="Homeodomain-like_sf"/>
</dbReference>
<proteinExistence type="predicted"/>
<evidence type="ECO:0000313" key="2">
    <source>
        <dbReference type="EMBL" id="MTV50796.1"/>
    </source>
</evidence>
<reference evidence="2 3" key="1">
    <citation type="submission" date="2019-11" db="EMBL/GenBank/DDBJ databases">
        <title>Whole-genome sequence of a the green, strictly anaerobic photosynthetic bacterium Heliobacillus mobilis DSM 6151.</title>
        <authorList>
            <person name="Kyndt J.A."/>
            <person name="Meyer T.E."/>
        </authorList>
    </citation>
    <scope>NUCLEOTIDE SEQUENCE [LARGE SCALE GENOMIC DNA]</scope>
    <source>
        <strain evidence="2 3">DSM 6151</strain>
    </source>
</reference>
<comment type="caution">
    <text evidence="2">The sequence shown here is derived from an EMBL/GenBank/DDBJ whole genome shotgun (WGS) entry which is preliminary data.</text>
</comment>
<dbReference type="AlphaFoldDB" id="A0A6I3SPZ2"/>
<dbReference type="OrthoDB" id="2082146at2"/>
<organism evidence="2 3">
    <name type="scientific">Heliobacterium mobile</name>
    <name type="common">Heliobacillus mobilis</name>
    <dbReference type="NCBI Taxonomy" id="28064"/>
    <lineage>
        <taxon>Bacteria</taxon>
        <taxon>Bacillati</taxon>
        <taxon>Bacillota</taxon>
        <taxon>Clostridia</taxon>
        <taxon>Eubacteriales</taxon>
        <taxon>Heliobacteriaceae</taxon>
        <taxon>Heliobacterium</taxon>
    </lineage>
</organism>